<dbReference type="AlphaFoldDB" id="A0A6V2E505"/>
<gene>
    <name evidence="2" type="ORF">DBRI00130_LOCUS12278</name>
    <name evidence="3" type="ORF">DBRI00130_LOCUS12279</name>
</gene>
<feature type="region of interest" description="Disordered" evidence="1">
    <location>
        <begin position="1"/>
        <end position="21"/>
    </location>
</feature>
<protein>
    <submittedName>
        <fullName evidence="2">Uncharacterized protein</fullName>
    </submittedName>
</protein>
<dbReference type="EMBL" id="HBNS01015282">
    <property type="protein sequence ID" value="CAE4602169.1"/>
    <property type="molecule type" value="Transcribed_RNA"/>
</dbReference>
<evidence type="ECO:0000256" key="1">
    <source>
        <dbReference type="SAM" id="MobiDB-lite"/>
    </source>
</evidence>
<proteinExistence type="predicted"/>
<evidence type="ECO:0000313" key="3">
    <source>
        <dbReference type="EMBL" id="CAE4602169.1"/>
    </source>
</evidence>
<name>A0A6V2E505_9STRA</name>
<organism evidence="2">
    <name type="scientific">Ditylum brightwellii</name>
    <dbReference type="NCBI Taxonomy" id="49249"/>
    <lineage>
        <taxon>Eukaryota</taxon>
        <taxon>Sar</taxon>
        <taxon>Stramenopiles</taxon>
        <taxon>Ochrophyta</taxon>
        <taxon>Bacillariophyta</taxon>
        <taxon>Mediophyceae</taxon>
        <taxon>Lithodesmiophycidae</taxon>
        <taxon>Lithodesmiales</taxon>
        <taxon>Lithodesmiaceae</taxon>
        <taxon>Ditylum</taxon>
    </lineage>
</organism>
<dbReference type="EMBL" id="HBNS01015281">
    <property type="protein sequence ID" value="CAE4602167.1"/>
    <property type="molecule type" value="Transcribed_RNA"/>
</dbReference>
<accession>A0A6V2E505</accession>
<evidence type="ECO:0000313" key="2">
    <source>
        <dbReference type="EMBL" id="CAE4602167.1"/>
    </source>
</evidence>
<sequence length="105" mass="11949">MEEEEMQEKEEETSGKKTNCNIQKEIDYNSRSISFDRSKSSEVWSLLRLASMSVVGDQDERSLDEKRLGRAVRDTGEYTNGIAAVEVWMFDEETGKLEPFTSTGA</sequence>
<reference evidence="2" key="1">
    <citation type="submission" date="2021-01" db="EMBL/GenBank/DDBJ databases">
        <authorList>
            <person name="Corre E."/>
            <person name="Pelletier E."/>
            <person name="Niang G."/>
            <person name="Scheremetjew M."/>
            <person name="Finn R."/>
            <person name="Kale V."/>
            <person name="Holt S."/>
            <person name="Cochrane G."/>
            <person name="Meng A."/>
            <person name="Brown T."/>
            <person name="Cohen L."/>
        </authorList>
    </citation>
    <scope>NUCLEOTIDE SEQUENCE</scope>
    <source>
        <strain evidence="2">GSO104</strain>
    </source>
</reference>
<feature type="compositionally biased region" description="Acidic residues" evidence="1">
    <location>
        <begin position="1"/>
        <end position="11"/>
    </location>
</feature>